<keyword evidence="1" id="KW-1133">Transmembrane helix</keyword>
<dbReference type="SUPFAM" id="SSF53649">
    <property type="entry name" value="Alkaline phosphatase-like"/>
    <property type="match status" value="1"/>
</dbReference>
<keyword evidence="1" id="KW-0472">Membrane</keyword>
<feature type="domain" description="Sulfatase N-terminal" evidence="2">
    <location>
        <begin position="311"/>
        <end position="459"/>
    </location>
</feature>
<dbReference type="Gene3D" id="3.40.720.10">
    <property type="entry name" value="Alkaline Phosphatase, subunit A"/>
    <property type="match status" value="1"/>
</dbReference>
<organism evidence="3 4">
    <name type="scientific">Paraflavitalea soli</name>
    <dbReference type="NCBI Taxonomy" id="2315862"/>
    <lineage>
        <taxon>Bacteria</taxon>
        <taxon>Pseudomonadati</taxon>
        <taxon>Bacteroidota</taxon>
        <taxon>Chitinophagia</taxon>
        <taxon>Chitinophagales</taxon>
        <taxon>Chitinophagaceae</taxon>
        <taxon>Paraflavitalea</taxon>
    </lineage>
</organism>
<protein>
    <recommendedName>
        <fullName evidence="2">Sulfatase N-terminal domain-containing protein</fullName>
    </recommendedName>
</protein>
<feature type="transmembrane region" description="Helical" evidence="1">
    <location>
        <begin position="98"/>
        <end position="117"/>
    </location>
</feature>
<accession>A0A3B7MQT0</accession>
<dbReference type="EMBL" id="CP032157">
    <property type="protein sequence ID" value="AXY75703.1"/>
    <property type="molecule type" value="Genomic_DNA"/>
</dbReference>
<evidence type="ECO:0000256" key="1">
    <source>
        <dbReference type="SAM" id="Phobius"/>
    </source>
</evidence>
<evidence type="ECO:0000259" key="2">
    <source>
        <dbReference type="Pfam" id="PF00884"/>
    </source>
</evidence>
<name>A0A3B7MQT0_9BACT</name>
<feature type="transmembrane region" description="Helical" evidence="1">
    <location>
        <begin position="129"/>
        <end position="147"/>
    </location>
</feature>
<proteinExistence type="predicted"/>
<gene>
    <name evidence="3" type="ORF">D3H65_17710</name>
</gene>
<keyword evidence="4" id="KW-1185">Reference proteome</keyword>
<dbReference type="InterPro" id="IPR017850">
    <property type="entry name" value="Alkaline_phosphatase_core_sf"/>
</dbReference>
<evidence type="ECO:0000313" key="3">
    <source>
        <dbReference type="EMBL" id="AXY75703.1"/>
    </source>
</evidence>
<feature type="transmembrane region" description="Helical" evidence="1">
    <location>
        <begin position="67"/>
        <end position="86"/>
    </location>
</feature>
<reference evidence="3 4" key="1">
    <citation type="submission" date="2018-09" db="EMBL/GenBank/DDBJ databases">
        <title>Genome sequencing of strain 6GH32-13.</title>
        <authorList>
            <person name="Weon H.-Y."/>
            <person name="Heo J."/>
            <person name="Kwon S.-W."/>
        </authorList>
    </citation>
    <scope>NUCLEOTIDE SEQUENCE [LARGE SCALE GENOMIC DNA]</scope>
    <source>
        <strain evidence="3 4">5GH32-13</strain>
    </source>
</reference>
<feature type="transmembrane region" description="Helical" evidence="1">
    <location>
        <begin position="34"/>
        <end position="55"/>
    </location>
</feature>
<dbReference type="Pfam" id="PF00884">
    <property type="entry name" value="Sulfatase"/>
    <property type="match status" value="1"/>
</dbReference>
<keyword evidence="1" id="KW-0812">Transmembrane</keyword>
<sequence>MTPTKRTKLPIFLLLLPIFSLLHAYNDLPGFIPFKPAVTFLLLTYLTLTLIYLICWQFTKHTAKSATITFIILLLLLFFGAWHDLIKKIITNNLLSSYKVIIPVTLVLTFLLIKYIIKKDKTLYTFNQYLSTLMLILFILELSKAFINTISVSKTKNLIYTDTSITQQYRSCNQADSSKPDIYFLVFDEYTNNQTLQEVWNFRNDSITNWLTEQGFYIVTNGKANYDLTPFSISTTFNMNYIDNRKIGKKDSVFYILQAVRSLSDNTTFSLLKKENYNIRFFAPFDNPIENIGLLQEFVDYPPKKLYNHTLPGRIQRDILWNFIPATSPLSKPRQDQFSYTNWPKRVKDVQLTIDKIKSTTNTLTTRQPQFVYGHFMVTHDPHLFNANGTARTARDMVLNSKLFTTYTQQIQYANKILHDLVTHIQQHNRKNTIIIIEGDHGFRHMPDTLKKHDFSNLNSIYFPDRDYRQFYQEMSPVNTFRVLFNHYFCQSLARLKDSSIKVNY</sequence>
<dbReference type="OrthoDB" id="681113at2"/>
<dbReference type="InterPro" id="IPR000917">
    <property type="entry name" value="Sulfatase_N"/>
</dbReference>
<dbReference type="RefSeq" id="WP_119051584.1">
    <property type="nucleotide sequence ID" value="NZ_CP032157.1"/>
</dbReference>
<dbReference type="AlphaFoldDB" id="A0A3B7MQT0"/>
<evidence type="ECO:0000313" key="4">
    <source>
        <dbReference type="Proteomes" id="UP000263900"/>
    </source>
</evidence>
<dbReference type="KEGG" id="pseg:D3H65_17710"/>
<dbReference type="Proteomes" id="UP000263900">
    <property type="component" value="Chromosome"/>
</dbReference>